<gene>
    <name evidence="1" type="ORF">MLD38_029904</name>
</gene>
<dbReference type="Proteomes" id="UP001057402">
    <property type="component" value="Chromosome 9"/>
</dbReference>
<name>A0ACB9MK46_9MYRT</name>
<keyword evidence="2" id="KW-1185">Reference proteome</keyword>
<evidence type="ECO:0000313" key="1">
    <source>
        <dbReference type="EMBL" id="KAI4324412.1"/>
    </source>
</evidence>
<sequence length="177" mass="18827">MAADSPTPTTLILLLPPPSPPPSLDPSPIQYILALLALVSIPILIYLFLFAIRRPSLPTTIGPPLSSPSSSASSAIIQIKSSFTAAGGGKTVSDDTKCYEVETNGEDVDEHACVVCLSGFDGREATKQLSICKHAFHASCIEAWLDSNGNTCPICRASISHRKKVNKERHLGPSEMV</sequence>
<reference evidence="2" key="1">
    <citation type="journal article" date="2023" name="Front. Plant Sci.">
        <title>Chromosomal-level genome assembly of Melastoma candidum provides insights into trichome evolution.</title>
        <authorList>
            <person name="Zhong Y."/>
            <person name="Wu W."/>
            <person name="Sun C."/>
            <person name="Zou P."/>
            <person name="Liu Y."/>
            <person name="Dai S."/>
            <person name="Zhou R."/>
        </authorList>
    </citation>
    <scope>NUCLEOTIDE SEQUENCE [LARGE SCALE GENOMIC DNA]</scope>
</reference>
<comment type="caution">
    <text evidence="1">The sequence shown here is derived from an EMBL/GenBank/DDBJ whole genome shotgun (WGS) entry which is preliminary data.</text>
</comment>
<proteinExistence type="predicted"/>
<dbReference type="EMBL" id="CM042888">
    <property type="protein sequence ID" value="KAI4324412.1"/>
    <property type="molecule type" value="Genomic_DNA"/>
</dbReference>
<accession>A0ACB9MK46</accession>
<protein>
    <submittedName>
        <fullName evidence="1">Uncharacterized protein</fullName>
    </submittedName>
</protein>
<evidence type="ECO:0000313" key="2">
    <source>
        <dbReference type="Proteomes" id="UP001057402"/>
    </source>
</evidence>
<organism evidence="1 2">
    <name type="scientific">Melastoma candidum</name>
    <dbReference type="NCBI Taxonomy" id="119954"/>
    <lineage>
        <taxon>Eukaryota</taxon>
        <taxon>Viridiplantae</taxon>
        <taxon>Streptophyta</taxon>
        <taxon>Embryophyta</taxon>
        <taxon>Tracheophyta</taxon>
        <taxon>Spermatophyta</taxon>
        <taxon>Magnoliopsida</taxon>
        <taxon>eudicotyledons</taxon>
        <taxon>Gunneridae</taxon>
        <taxon>Pentapetalae</taxon>
        <taxon>rosids</taxon>
        <taxon>malvids</taxon>
        <taxon>Myrtales</taxon>
        <taxon>Melastomataceae</taxon>
        <taxon>Melastomatoideae</taxon>
        <taxon>Melastomateae</taxon>
        <taxon>Melastoma</taxon>
    </lineage>
</organism>